<protein>
    <recommendedName>
        <fullName evidence="6">WD repeat domain-containing protein 83</fullName>
    </recommendedName>
    <alternativeName>
        <fullName evidence="7">Mitogen-activated protein kinase organizer 1</fullName>
    </alternativeName>
</protein>
<dbReference type="InterPro" id="IPR018391">
    <property type="entry name" value="PQQ_b-propeller_rpt"/>
</dbReference>
<evidence type="ECO:0000256" key="8">
    <source>
        <dbReference type="PROSITE-ProRule" id="PRU00221"/>
    </source>
</evidence>
<dbReference type="PROSITE" id="PS50294">
    <property type="entry name" value="WD_REPEATS_REGION"/>
    <property type="match status" value="2"/>
</dbReference>
<feature type="repeat" description="WD" evidence="8">
    <location>
        <begin position="238"/>
        <end position="262"/>
    </location>
</feature>
<dbReference type="OrthoDB" id="71437at2759"/>
<comment type="similarity">
    <text evidence="5">Belongs to the WD repeat MORG1 family.</text>
</comment>
<gene>
    <name evidence="9" type="ORF">DSTB1V02_LOCUS8277</name>
</gene>
<evidence type="ECO:0000256" key="7">
    <source>
        <dbReference type="ARBA" id="ARBA00042222"/>
    </source>
</evidence>
<dbReference type="InterPro" id="IPR015943">
    <property type="entry name" value="WD40/YVTN_repeat-like_dom_sf"/>
</dbReference>
<organism evidence="9">
    <name type="scientific">Darwinula stevensoni</name>
    <dbReference type="NCBI Taxonomy" id="69355"/>
    <lineage>
        <taxon>Eukaryota</taxon>
        <taxon>Metazoa</taxon>
        <taxon>Ecdysozoa</taxon>
        <taxon>Arthropoda</taxon>
        <taxon>Crustacea</taxon>
        <taxon>Oligostraca</taxon>
        <taxon>Ostracoda</taxon>
        <taxon>Podocopa</taxon>
        <taxon>Podocopida</taxon>
        <taxon>Darwinulocopina</taxon>
        <taxon>Darwinuloidea</taxon>
        <taxon>Darwinulidae</taxon>
        <taxon>Darwinula</taxon>
    </lineage>
</organism>
<dbReference type="InterPro" id="IPR020472">
    <property type="entry name" value="WD40_PAC1"/>
</dbReference>
<evidence type="ECO:0000256" key="1">
    <source>
        <dbReference type="ARBA" id="ARBA00004496"/>
    </source>
</evidence>
<keyword evidence="2" id="KW-0963">Cytoplasm</keyword>
<dbReference type="SMART" id="SM00564">
    <property type="entry name" value="PQQ"/>
    <property type="match status" value="3"/>
</dbReference>
<dbReference type="InterPro" id="IPR036322">
    <property type="entry name" value="WD40_repeat_dom_sf"/>
</dbReference>
<keyword evidence="10" id="KW-1185">Reference proteome</keyword>
<dbReference type="GO" id="GO:0005737">
    <property type="term" value="C:cytoplasm"/>
    <property type="evidence" value="ECO:0007669"/>
    <property type="project" value="UniProtKB-SubCell"/>
</dbReference>
<dbReference type="PRINTS" id="PR00320">
    <property type="entry name" value="GPROTEINBRPT"/>
</dbReference>
<dbReference type="CDD" id="cd00200">
    <property type="entry name" value="WD40"/>
    <property type="match status" value="1"/>
</dbReference>
<keyword evidence="3 8" id="KW-0853">WD repeat</keyword>
<evidence type="ECO:0000256" key="2">
    <source>
        <dbReference type="ARBA" id="ARBA00022490"/>
    </source>
</evidence>
<dbReference type="GO" id="GO:0000398">
    <property type="term" value="P:mRNA splicing, via spliceosome"/>
    <property type="evidence" value="ECO:0007669"/>
    <property type="project" value="TreeGrafter"/>
</dbReference>
<dbReference type="AlphaFoldDB" id="A0A7R8XDT0"/>
<dbReference type="Gene3D" id="2.130.10.10">
    <property type="entry name" value="YVTN repeat-like/Quinoprotein amine dehydrogenase"/>
    <property type="match status" value="1"/>
</dbReference>
<feature type="repeat" description="WD" evidence="8">
    <location>
        <begin position="95"/>
        <end position="136"/>
    </location>
</feature>
<evidence type="ECO:0000313" key="9">
    <source>
        <dbReference type="EMBL" id="CAD7248465.1"/>
    </source>
</evidence>
<dbReference type="InterPro" id="IPR001680">
    <property type="entry name" value="WD40_rpt"/>
</dbReference>
<evidence type="ECO:0000313" key="10">
    <source>
        <dbReference type="Proteomes" id="UP000677054"/>
    </source>
</evidence>
<dbReference type="InterPro" id="IPR051980">
    <property type="entry name" value="WD_repeat_MORG1"/>
</dbReference>
<comment type="subcellular location">
    <subcellularLocation>
        <location evidence="1">Cytoplasm</location>
    </subcellularLocation>
</comment>
<dbReference type="GO" id="GO:0071013">
    <property type="term" value="C:catalytic step 2 spliceosome"/>
    <property type="evidence" value="ECO:0007669"/>
    <property type="project" value="TreeGrafter"/>
</dbReference>
<dbReference type="EMBL" id="LR901373">
    <property type="protein sequence ID" value="CAD7248465.1"/>
    <property type="molecule type" value="Genomic_DNA"/>
</dbReference>
<dbReference type="Proteomes" id="UP000677054">
    <property type="component" value="Unassembled WGS sequence"/>
</dbReference>
<dbReference type="SUPFAM" id="SSF50978">
    <property type="entry name" value="WD40 repeat-like"/>
    <property type="match status" value="1"/>
</dbReference>
<evidence type="ECO:0000256" key="5">
    <source>
        <dbReference type="ARBA" id="ARBA00038145"/>
    </source>
</evidence>
<accession>A0A7R8XDT0</accession>
<dbReference type="PANTHER" id="PTHR22842:SF3">
    <property type="entry name" value="WD REPEAT DOMAIN-CONTAINING PROTEIN 83"/>
    <property type="match status" value="1"/>
</dbReference>
<evidence type="ECO:0000256" key="4">
    <source>
        <dbReference type="ARBA" id="ARBA00022737"/>
    </source>
</evidence>
<name>A0A7R8XDT0_9CRUS</name>
<evidence type="ECO:0000256" key="3">
    <source>
        <dbReference type="ARBA" id="ARBA00022574"/>
    </source>
</evidence>
<dbReference type="PANTHER" id="PTHR22842">
    <property type="entry name" value="WD40 REPEAT PROTEIN"/>
    <property type="match status" value="1"/>
</dbReference>
<dbReference type="SMART" id="SM00320">
    <property type="entry name" value="WD40"/>
    <property type="match status" value="7"/>
</dbReference>
<reference evidence="9" key="1">
    <citation type="submission" date="2020-11" db="EMBL/GenBank/DDBJ databases">
        <authorList>
            <person name="Tran Van P."/>
        </authorList>
    </citation>
    <scope>NUCLEOTIDE SEQUENCE</scope>
</reference>
<dbReference type="PROSITE" id="PS00678">
    <property type="entry name" value="WD_REPEATS_1"/>
    <property type="match status" value="3"/>
</dbReference>
<dbReference type="PROSITE" id="PS50082">
    <property type="entry name" value="WD_REPEATS_2"/>
    <property type="match status" value="3"/>
</dbReference>
<dbReference type="Pfam" id="PF00400">
    <property type="entry name" value="WD40"/>
    <property type="match status" value="6"/>
</dbReference>
<dbReference type="InterPro" id="IPR019775">
    <property type="entry name" value="WD40_repeat_CS"/>
</dbReference>
<feature type="repeat" description="WD" evidence="8">
    <location>
        <begin position="53"/>
        <end position="94"/>
    </location>
</feature>
<keyword evidence="4" id="KW-0677">Repeat</keyword>
<dbReference type="EMBL" id="CAJPEV010001856">
    <property type="protein sequence ID" value="CAG0894626.1"/>
    <property type="molecule type" value="Genomic_DNA"/>
</dbReference>
<evidence type="ECO:0000256" key="6">
    <source>
        <dbReference type="ARBA" id="ARBA00040453"/>
    </source>
</evidence>
<sequence>MEIPNKLLYQWECKQGAVRACRFNVDGNYCLTCGGDKSIKLWNPHKGLHLKSYIGHGMEVLDARGSCDNSQVASGSADKTVSLWDVTSGNVMRKWRGHVGKVTCIAFNEESTVVLSGSIDGSIRAWDVKSHKKDSIQVMHEPKDSVTSLKVTQYEIFVASLDKRIRKYDLRNGELVTDYIGQPVMSLEQTRDGQCLLLGCTDSTIKLFDKDTGELLQEFTGHKNLEYRIESVISACDRLVLSGSEDGKIYIWDLVEGSVKETLGMSGGHTIHSLSFHPMKQLFLSASQETVALWGTEENSDKGEESVE</sequence>
<proteinExistence type="inferred from homology"/>